<dbReference type="RefSeq" id="XP_020069281.1">
    <property type="nucleotide sequence ID" value="XM_020215555.1"/>
</dbReference>
<dbReference type="GeneID" id="30989951"/>
<feature type="non-terminal residue" evidence="2">
    <location>
        <position position="1"/>
    </location>
</feature>
<keyword evidence="3" id="KW-1185">Reference proteome</keyword>
<evidence type="ECO:0000313" key="2">
    <source>
        <dbReference type="EMBL" id="ODV74576.1"/>
    </source>
</evidence>
<evidence type="ECO:0000313" key="3">
    <source>
        <dbReference type="Proteomes" id="UP000094389"/>
    </source>
</evidence>
<dbReference type="EMBL" id="KV453927">
    <property type="protein sequence ID" value="ODV74576.1"/>
    <property type="molecule type" value="Genomic_DNA"/>
</dbReference>
<dbReference type="Proteomes" id="UP000094389">
    <property type="component" value="Unassembled WGS sequence"/>
</dbReference>
<accession>A0A1E4S4W6</accession>
<dbReference type="EMBL" id="KV453936">
    <property type="protein sequence ID" value="ODV72242.1"/>
    <property type="molecule type" value="Genomic_DNA"/>
</dbReference>
<evidence type="ECO:0000313" key="1">
    <source>
        <dbReference type="EMBL" id="ODV72242.1"/>
    </source>
</evidence>
<dbReference type="AlphaFoldDB" id="A0A1E4S4W6"/>
<proteinExistence type="predicted"/>
<reference evidence="2 3" key="1">
    <citation type="journal article" date="2016" name="Proc. Natl. Acad. Sci. U.S.A.">
        <title>Comparative genomics of biotechnologically important yeasts.</title>
        <authorList>
            <person name="Riley R."/>
            <person name="Haridas S."/>
            <person name="Wolfe K.H."/>
            <person name="Lopes M.R."/>
            <person name="Hittinger C.T."/>
            <person name="Goeker M."/>
            <person name="Salamov A.A."/>
            <person name="Wisecaver J.H."/>
            <person name="Long T.M."/>
            <person name="Calvey C.H."/>
            <person name="Aerts A.L."/>
            <person name="Barry K.W."/>
            <person name="Choi C."/>
            <person name="Clum A."/>
            <person name="Coughlan A.Y."/>
            <person name="Deshpande S."/>
            <person name="Douglass A.P."/>
            <person name="Hanson S.J."/>
            <person name="Klenk H.-P."/>
            <person name="LaButti K.M."/>
            <person name="Lapidus A."/>
            <person name="Lindquist E.A."/>
            <person name="Lipzen A.M."/>
            <person name="Meier-Kolthoff J.P."/>
            <person name="Ohm R.A."/>
            <person name="Otillar R.P."/>
            <person name="Pangilinan J.L."/>
            <person name="Peng Y."/>
            <person name="Rokas A."/>
            <person name="Rosa C.A."/>
            <person name="Scheuner C."/>
            <person name="Sibirny A.A."/>
            <person name="Slot J.C."/>
            <person name="Stielow J.B."/>
            <person name="Sun H."/>
            <person name="Kurtzman C.P."/>
            <person name="Blackwell M."/>
            <person name="Grigoriev I.V."/>
            <person name="Jeffries T.W."/>
        </authorList>
    </citation>
    <scope>NUCLEOTIDE SEQUENCE [LARGE SCALE GENOMIC DNA]</scope>
    <source>
        <strain evidence="3">ATCC 18201 / CBS 1600 / BCRC 20928 / JCM 3617 / NBRC 0987 / NRRL Y-1542</strain>
        <strain evidence="2">NRRL Y-1542</strain>
    </source>
</reference>
<dbReference type="GeneID" id="30988860"/>
<dbReference type="RefSeq" id="XP_020071615.1">
    <property type="nucleotide sequence ID" value="XM_020214464.1"/>
</dbReference>
<protein>
    <submittedName>
        <fullName evidence="2">Uncharacterized protein</fullName>
    </submittedName>
</protein>
<organism evidence="2 3">
    <name type="scientific">Cyberlindnera jadinii (strain ATCC 18201 / CBS 1600 / BCRC 20928 / JCM 3617 / NBRC 0987 / NRRL Y-1542)</name>
    <name type="common">Torula yeast</name>
    <name type="synonym">Candida utilis</name>
    <dbReference type="NCBI Taxonomy" id="983966"/>
    <lineage>
        <taxon>Eukaryota</taxon>
        <taxon>Fungi</taxon>
        <taxon>Dikarya</taxon>
        <taxon>Ascomycota</taxon>
        <taxon>Saccharomycotina</taxon>
        <taxon>Saccharomycetes</taxon>
        <taxon>Phaffomycetales</taxon>
        <taxon>Phaffomycetaceae</taxon>
        <taxon>Cyberlindnera</taxon>
    </lineage>
</organism>
<name>A0A1E4S4W6_CYBJN</name>
<gene>
    <name evidence="2" type="ORF">CYBJADRAFT_166383</name>
    <name evidence="1" type="ORF">CYBJADRAFT_168904</name>
</gene>
<sequence>IQLKPIASNQRNMGSIDNLKARNQTSMLYETTHKGGYTRTPGECTCQGINKVEPRYL</sequence>